<evidence type="ECO:0000313" key="5">
    <source>
        <dbReference type="Proteomes" id="UP000182793"/>
    </source>
</evidence>
<keyword evidence="2" id="KW-0808">Transferase</keyword>
<dbReference type="Pfam" id="PF13302">
    <property type="entry name" value="Acetyltransf_3"/>
    <property type="match status" value="1"/>
</dbReference>
<reference evidence="2 4" key="1">
    <citation type="journal article" date="2014" name="Genome Announc.">
        <title>Draft Genome Sequences of Streptococcus bovis Strains ATCC 33317 and JB1.</title>
        <authorList>
            <person name="Benahmed F.H."/>
            <person name="Gopinath G.R."/>
            <person name="Harbottle H."/>
            <person name="Cotta M.A."/>
            <person name="Luo Y."/>
            <person name="Henderson C."/>
            <person name="Teri P."/>
            <person name="Soppet D."/>
            <person name="Rasmussen M."/>
            <person name="Whitehead T.R."/>
            <person name="Davidson M."/>
        </authorList>
    </citation>
    <scope>NUCLEOTIDE SEQUENCE [LARGE SCALE GENOMIC DNA]</scope>
    <source>
        <strain evidence="2 4">JB1</strain>
    </source>
</reference>
<sequence>MQLRRPELSDKAAVIEMMKEFEMSQSAHDGGFWDVDNFDYEDWLESNRLSEMGINVPANFVPAVQFVSFSDDGRALGFLHLRLRLNENLLKQGGHIGYSIRPTERRKGYAKEQLRLGLLEAKKKNITKALVTCHDDNEGSRKVILANGGQLEDVLDAVERYWITLETD</sequence>
<dbReference type="PROSITE" id="PS51186">
    <property type="entry name" value="GNAT"/>
    <property type="match status" value="1"/>
</dbReference>
<accession>A0A091BXP5</accession>
<proteinExistence type="predicted"/>
<dbReference type="EMBL" id="FOTG01000006">
    <property type="protein sequence ID" value="SFL28612.1"/>
    <property type="molecule type" value="Genomic_DNA"/>
</dbReference>
<evidence type="ECO:0000259" key="1">
    <source>
        <dbReference type="PROSITE" id="PS51186"/>
    </source>
</evidence>
<organism evidence="2 4">
    <name type="scientific">Streptococcus equinus JB1</name>
    <dbReference type="NCBI Taxonomy" id="1294274"/>
    <lineage>
        <taxon>Bacteria</taxon>
        <taxon>Bacillati</taxon>
        <taxon>Bacillota</taxon>
        <taxon>Bacilli</taxon>
        <taxon>Lactobacillales</taxon>
        <taxon>Streptococcaceae</taxon>
        <taxon>Streptococcus</taxon>
    </lineage>
</organism>
<protein>
    <submittedName>
        <fullName evidence="2">GNAT family acetyltransferase</fullName>
    </submittedName>
    <submittedName>
        <fullName evidence="3">Predicted acetyltransferase</fullName>
    </submittedName>
</protein>
<dbReference type="GO" id="GO:0016747">
    <property type="term" value="F:acyltransferase activity, transferring groups other than amino-acyl groups"/>
    <property type="evidence" value="ECO:0007669"/>
    <property type="project" value="InterPro"/>
</dbReference>
<dbReference type="PANTHER" id="PTHR39173">
    <property type="entry name" value="ACETYLTRANSFERASE"/>
    <property type="match status" value="1"/>
</dbReference>
<dbReference type="RefSeq" id="WP_039696144.1">
    <property type="nucleotide sequence ID" value="NZ_AUZH01000011.1"/>
</dbReference>
<dbReference type="AlphaFoldDB" id="A0A091BXP5"/>
<dbReference type="Proteomes" id="UP000182793">
    <property type="component" value="Unassembled WGS sequence"/>
</dbReference>
<feature type="domain" description="N-acetyltransferase" evidence="1">
    <location>
        <begin position="1"/>
        <end position="166"/>
    </location>
</feature>
<dbReference type="Proteomes" id="UP000029382">
    <property type="component" value="Unassembled WGS sequence"/>
</dbReference>
<keyword evidence="5" id="KW-1185">Reference proteome</keyword>
<evidence type="ECO:0000313" key="4">
    <source>
        <dbReference type="Proteomes" id="UP000029382"/>
    </source>
</evidence>
<dbReference type="InterPro" id="IPR016181">
    <property type="entry name" value="Acyl_CoA_acyltransferase"/>
</dbReference>
<dbReference type="EMBL" id="AUZH01000011">
    <property type="protein sequence ID" value="KFN88552.1"/>
    <property type="molecule type" value="Genomic_DNA"/>
</dbReference>
<reference evidence="3 5" key="2">
    <citation type="submission" date="2016-10" db="EMBL/GenBank/DDBJ databases">
        <authorList>
            <person name="Varghese N."/>
            <person name="Submissions S."/>
        </authorList>
    </citation>
    <scope>NUCLEOTIDE SEQUENCE [LARGE SCALE GENOMIC DNA]</scope>
    <source>
        <strain evidence="3 5">JB1</strain>
    </source>
</reference>
<name>A0A091BXP5_STREI</name>
<evidence type="ECO:0000313" key="2">
    <source>
        <dbReference type="EMBL" id="KFN88552.1"/>
    </source>
</evidence>
<dbReference type="PANTHER" id="PTHR39173:SF1">
    <property type="entry name" value="ACETYLTRANSFERASE"/>
    <property type="match status" value="1"/>
</dbReference>
<dbReference type="SUPFAM" id="SSF55729">
    <property type="entry name" value="Acyl-CoA N-acyltransferases (Nat)"/>
    <property type="match status" value="1"/>
</dbReference>
<gene>
    <name evidence="2" type="ORF">H702_01930</name>
    <name evidence="3" type="ORF">SAMN02910290_01209</name>
</gene>
<evidence type="ECO:0000313" key="3">
    <source>
        <dbReference type="EMBL" id="SFL28612.1"/>
    </source>
</evidence>
<comment type="caution">
    <text evidence="2">The sequence shown here is derived from an EMBL/GenBank/DDBJ whole genome shotgun (WGS) entry which is preliminary data.</text>
</comment>
<dbReference type="InterPro" id="IPR000182">
    <property type="entry name" value="GNAT_dom"/>
</dbReference>
<dbReference type="Gene3D" id="3.40.630.30">
    <property type="match status" value="1"/>
</dbReference>